<gene>
    <name evidence="3" type="ORF">KSW38_06605</name>
</gene>
<dbReference type="PANTHER" id="PTHR24321">
    <property type="entry name" value="DEHYDROGENASES, SHORT CHAIN"/>
    <property type="match status" value="1"/>
</dbReference>
<dbReference type="InterPro" id="IPR020904">
    <property type="entry name" value="Sc_DH/Rdtase_CS"/>
</dbReference>
<dbReference type="PROSITE" id="PS00061">
    <property type="entry name" value="ADH_SHORT"/>
    <property type="match status" value="1"/>
</dbReference>
<comment type="caution">
    <text evidence="3">The sequence shown here is derived from an EMBL/GenBank/DDBJ whole genome shotgun (WGS) entry which is preliminary data.</text>
</comment>
<organism evidence="3 4">
    <name type="scientific">Paenarthrobacter aromaticivorans</name>
    <dbReference type="NCBI Taxonomy" id="2849150"/>
    <lineage>
        <taxon>Bacteria</taxon>
        <taxon>Bacillati</taxon>
        <taxon>Actinomycetota</taxon>
        <taxon>Actinomycetes</taxon>
        <taxon>Micrococcales</taxon>
        <taxon>Micrococcaceae</taxon>
        <taxon>Paenarthrobacter</taxon>
    </lineage>
</organism>
<evidence type="ECO:0000313" key="4">
    <source>
        <dbReference type="Proteomes" id="UP000824166"/>
    </source>
</evidence>
<dbReference type="Proteomes" id="UP000824166">
    <property type="component" value="Unassembled WGS sequence"/>
</dbReference>
<dbReference type="InterPro" id="IPR002347">
    <property type="entry name" value="SDR_fam"/>
</dbReference>
<protein>
    <submittedName>
        <fullName evidence="3">SDR family oxidoreductase</fullName>
    </submittedName>
</protein>
<reference evidence="3 4" key="1">
    <citation type="submission" date="2021-06" db="EMBL/GenBank/DDBJ databases">
        <authorList>
            <person name="Jeong J.W."/>
        </authorList>
    </citation>
    <scope>NUCLEOTIDE SEQUENCE [LARGE SCALE GENOMIC DNA]</scope>
    <source>
        <strain evidence="3 4">MMS21-TAE1-1</strain>
    </source>
</reference>
<comment type="similarity">
    <text evidence="1">Belongs to the short-chain dehydrogenases/reductases (SDR) family.</text>
</comment>
<keyword evidence="2" id="KW-0560">Oxidoreductase</keyword>
<sequence length="264" mass="27086">MSALSGKTAVITGGATKIGQGVAVALRDAGATVVVADIDADGGAQLHALGSDISFSLTDITDDAAVARLMNDTAASHGGIDILVNLACTYKDEGAASDRNDWLQALNINVVSAVMASNAARPYLKASQRGAIINFTSISSSVAQTGRWLYPAGKAALVQLTRSMAVDLADDGIRVNSVSPGWVWSNIMDTLSGGDIDKTDSVAAPFHALKRVGRPEEIGAVVAFLASDAASFVTGADWAVDGGYSALGPERAEEAIPLLAAEKR</sequence>
<dbReference type="EMBL" id="JAHOPC010000002">
    <property type="protein sequence ID" value="MBU8865958.1"/>
    <property type="molecule type" value="Genomic_DNA"/>
</dbReference>
<dbReference type="CDD" id="cd05233">
    <property type="entry name" value="SDR_c"/>
    <property type="match status" value="1"/>
</dbReference>
<dbReference type="RefSeq" id="WP_216923780.1">
    <property type="nucleotide sequence ID" value="NZ_JAHOPC010000002.1"/>
</dbReference>
<name>A0ABS6I548_9MICC</name>
<dbReference type="Pfam" id="PF13561">
    <property type="entry name" value="adh_short_C2"/>
    <property type="match status" value="1"/>
</dbReference>
<proteinExistence type="inferred from homology"/>
<keyword evidence="4" id="KW-1185">Reference proteome</keyword>
<evidence type="ECO:0000256" key="1">
    <source>
        <dbReference type="ARBA" id="ARBA00006484"/>
    </source>
</evidence>
<dbReference type="PANTHER" id="PTHR24321:SF8">
    <property type="entry name" value="ESTRADIOL 17-BETA-DEHYDROGENASE 8-RELATED"/>
    <property type="match status" value="1"/>
</dbReference>
<evidence type="ECO:0000313" key="3">
    <source>
        <dbReference type="EMBL" id="MBU8865958.1"/>
    </source>
</evidence>
<dbReference type="NCBIfam" id="NF006121">
    <property type="entry name" value="PRK08265.1"/>
    <property type="match status" value="1"/>
</dbReference>
<evidence type="ECO:0000256" key="2">
    <source>
        <dbReference type="ARBA" id="ARBA00023002"/>
    </source>
</evidence>
<accession>A0ABS6I548</accession>